<gene>
    <name evidence="2" type="ORF">F3Y22_tig00113725pilonHSYRG00338</name>
</gene>
<name>A0A6A2X001_HIBSY</name>
<reference evidence="2" key="1">
    <citation type="submission" date="2019-09" db="EMBL/GenBank/DDBJ databases">
        <title>Draft genome information of white flower Hibiscus syriacus.</title>
        <authorList>
            <person name="Kim Y.-M."/>
        </authorList>
    </citation>
    <scope>NUCLEOTIDE SEQUENCE [LARGE SCALE GENOMIC DNA]</scope>
    <source>
        <strain evidence="2">YM2019G1</strain>
    </source>
</reference>
<feature type="compositionally biased region" description="Low complexity" evidence="1">
    <location>
        <begin position="57"/>
        <end position="69"/>
    </location>
</feature>
<evidence type="ECO:0000313" key="3">
    <source>
        <dbReference type="Proteomes" id="UP000436088"/>
    </source>
</evidence>
<dbReference type="GO" id="GO:0009694">
    <property type="term" value="P:jasmonic acid metabolic process"/>
    <property type="evidence" value="ECO:0007669"/>
    <property type="project" value="TreeGrafter"/>
</dbReference>
<proteinExistence type="predicted"/>
<dbReference type="AlphaFoldDB" id="A0A6A2X001"/>
<dbReference type="InterPro" id="IPR045889">
    <property type="entry name" value="MES/HNL"/>
</dbReference>
<dbReference type="Proteomes" id="UP000436088">
    <property type="component" value="Unassembled WGS sequence"/>
</dbReference>
<keyword evidence="3" id="KW-1185">Reference proteome</keyword>
<dbReference type="SUPFAM" id="SSF53474">
    <property type="entry name" value="alpha/beta-Hydrolases"/>
    <property type="match status" value="1"/>
</dbReference>
<dbReference type="InterPro" id="IPR029058">
    <property type="entry name" value="AB_hydrolase_fold"/>
</dbReference>
<feature type="compositionally biased region" description="Polar residues" evidence="1">
    <location>
        <begin position="95"/>
        <end position="112"/>
    </location>
</feature>
<accession>A0A6A2X001</accession>
<dbReference type="GO" id="GO:0080031">
    <property type="term" value="F:methyl salicylate esterase activity"/>
    <property type="evidence" value="ECO:0007669"/>
    <property type="project" value="TreeGrafter"/>
</dbReference>
<sequence>MGNAFDCIAPTNQKETSRSRGRPSPTATPFSTRPFFSGPSLFSSSSSRNKNTKNNKGLSLSSDGGHDSSSSIIQEQAVAAAFLFRHHQRNGSLPNFIRSTSAVHPSPGNSKKQGCLPKSLSARRRSLSDLTITPQLVNSHDQEQKIGSVESKHFVLVHGGGFGAWCWYKTMTLLEEAGFKVDVVDLIGSGVSSFDTNNSITSLAHYVKPLTHIFDKLEDGNKVNFLFQN</sequence>
<organism evidence="2 3">
    <name type="scientific">Hibiscus syriacus</name>
    <name type="common">Rose of Sharon</name>
    <dbReference type="NCBI Taxonomy" id="106335"/>
    <lineage>
        <taxon>Eukaryota</taxon>
        <taxon>Viridiplantae</taxon>
        <taxon>Streptophyta</taxon>
        <taxon>Embryophyta</taxon>
        <taxon>Tracheophyta</taxon>
        <taxon>Spermatophyta</taxon>
        <taxon>Magnoliopsida</taxon>
        <taxon>eudicotyledons</taxon>
        <taxon>Gunneridae</taxon>
        <taxon>Pentapetalae</taxon>
        <taxon>rosids</taxon>
        <taxon>malvids</taxon>
        <taxon>Malvales</taxon>
        <taxon>Malvaceae</taxon>
        <taxon>Malvoideae</taxon>
        <taxon>Hibiscus</taxon>
    </lineage>
</organism>
<comment type="caution">
    <text evidence="2">The sequence shown here is derived from an EMBL/GenBank/DDBJ whole genome shotgun (WGS) entry which is preliminary data.</text>
</comment>
<dbReference type="GO" id="GO:0080030">
    <property type="term" value="F:methyl indole-3-acetate esterase activity"/>
    <property type="evidence" value="ECO:0007669"/>
    <property type="project" value="TreeGrafter"/>
</dbReference>
<dbReference type="GO" id="GO:0009696">
    <property type="term" value="P:salicylic acid metabolic process"/>
    <property type="evidence" value="ECO:0007669"/>
    <property type="project" value="TreeGrafter"/>
</dbReference>
<dbReference type="Gene3D" id="3.40.50.1820">
    <property type="entry name" value="alpha/beta hydrolase"/>
    <property type="match status" value="1"/>
</dbReference>
<feature type="compositionally biased region" description="Low complexity" evidence="1">
    <location>
        <begin position="35"/>
        <end position="47"/>
    </location>
</feature>
<feature type="region of interest" description="Disordered" evidence="1">
    <location>
        <begin position="1"/>
        <end position="69"/>
    </location>
</feature>
<dbReference type="PANTHER" id="PTHR10992">
    <property type="entry name" value="METHYLESTERASE FAMILY MEMBER"/>
    <property type="match status" value="1"/>
</dbReference>
<evidence type="ECO:0000256" key="1">
    <source>
        <dbReference type="SAM" id="MobiDB-lite"/>
    </source>
</evidence>
<dbReference type="EMBL" id="VEPZ02001720">
    <property type="protein sequence ID" value="KAE8661450.1"/>
    <property type="molecule type" value="Genomic_DNA"/>
</dbReference>
<evidence type="ECO:0000313" key="2">
    <source>
        <dbReference type="EMBL" id="KAE8661450.1"/>
    </source>
</evidence>
<dbReference type="GO" id="GO:0080032">
    <property type="term" value="F:methyl jasmonate esterase activity"/>
    <property type="evidence" value="ECO:0007669"/>
    <property type="project" value="TreeGrafter"/>
</dbReference>
<feature type="region of interest" description="Disordered" evidence="1">
    <location>
        <begin position="95"/>
        <end position="116"/>
    </location>
</feature>
<dbReference type="PANTHER" id="PTHR10992:SF1025">
    <property type="entry name" value="METHYLESTERASE 15, CHLOROPLASTIC-RELATED"/>
    <property type="match status" value="1"/>
</dbReference>
<protein>
    <submittedName>
        <fullName evidence="2">Methylesterase 11</fullName>
    </submittedName>
</protein>